<organism evidence="2 3">
    <name type="scientific">Mycena venus</name>
    <dbReference type="NCBI Taxonomy" id="2733690"/>
    <lineage>
        <taxon>Eukaryota</taxon>
        <taxon>Fungi</taxon>
        <taxon>Dikarya</taxon>
        <taxon>Basidiomycota</taxon>
        <taxon>Agaricomycotina</taxon>
        <taxon>Agaricomycetes</taxon>
        <taxon>Agaricomycetidae</taxon>
        <taxon>Agaricales</taxon>
        <taxon>Marasmiineae</taxon>
        <taxon>Mycenaceae</taxon>
        <taxon>Mycena</taxon>
    </lineage>
</organism>
<feature type="transmembrane region" description="Helical" evidence="1">
    <location>
        <begin position="21"/>
        <end position="46"/>
    </location>
</feature>
<evidence type="ECO:0000313" key="3">
    <source>
        <dbReference type="Proteomes" id="UP000620124"/>
    </source>
</evidence>
<gene>
    <name evidence="2" type="ORF">MVEN_01976300</name>
</gene>
<keyword evidence="3" id="KW-1185">Reference proteome</keyword>
<comment type="caution">
    <text evidence="2">The sequence shown here is derived from an EMBL/GenBank/DDBJ whole genome shotgun (WGS) entry which is preliminary data.</text>
</comment>
<name>A0A8H6XEE3_9AGAR</name>
<accession>A0A8H6XEE3</accession>
<dbReference type="EMBL" id="JACAZI010000020">
    <property type="protein sequence ID" value="KAF7339001.1"/>
    <property type="molecule type" value="Genomic_DNA"/>
</dbReference>
<dbReference type="Proteomes" id="UP000620124">
    <property type="component" value="Unassembled WGS sequence"/>
</dbReference>
<protein>
    <submittedName>
        <fullName evidence="2">Uncharacterized protein</fullName>
    </submittedName>
</protein>
<sequence length="418" mass="46321">MKLAPILDFDYPITKPFPRNWCHGLLAFGVLSTAAFAAVNVFLVGYDVVSITTDDHNFNTTKGGILPWSTDSNLGCEPHQFQLGDTFRTNLSTFSYTIADVQPADFAKPSAIQGGVFYSNNVLNDCDVVRYEIVVKPGDLSITATASIQCPQPLGLRAVTTWTYTNHPVLLGISTSLFPENSLARAITDAMLNISGKFLQFDAEAPDDLGVIAEVYWDIADGAYTTTDGIIHHLSVASNRFETYTAVGNTELNVFSNASNITASEGNLYNLINILYAAVRLDLGHWTADNLNDSLEIFTNTTSFKSVIQPSTLTPNMPPGNNSIAFSQRRHFERHGVRQLYNTTIPGHSYRGCCNSNTLHMQRHEEKSARQFHRQRLICDDIHVPGHMGATRVLPLYDSAKKTRSKYMRSAHFNLKCL</sequence>
<evidence type="ECO:0000313" key="2">
    <source>
        <dbReference type="EMBL" id="KAF7339001.1"/>
    </source>
</evidence>
<dbReference type="OrthoDB" id="3170828at2759"/>
<reference evidence="2" key="1">
    <citation type="submission" date="2020-05" db="EMBL/GenBank/DDBJ databases">
        <title>Mycena genomes resolve the evolution of fungal bioluminescence.</title>
        <authorList>
            <person name="Tsai I.J."/>
        </authorList>
    </citation>
    <scope>NUCLEOTIDE SEQUENCE</scope>
    <source>
        <strain evidence="2">CCC161011</strain>
    </source>
</reference>
<keyword evidence="1" id="KW-1133">Transmembrane helix</keyword>
<proteinExistence type="predicted"/>
<keyword evidence="1" id="KW-0812">Transmembrane</keyword>
<keyword evidence="1" id="KW-0472">Membrane</keyword>
<dbReference type="AlphaFoldDB" id="A0A8H6XEE3"/>
<evidence type="ECO:0000256" key="1">
    <source>
        <dbReference type="SAM" id="Phobius"/>
    </source>
</evidence>